<name>K5CKQ2_RHOBT</name>
<evidence type="ECO:0000313" key="2">
    <source>
        <dbReference type="Proteomes" id="UP000007993"/>
    </source>
</evidence>
<sequence>MFLAIENENGGAAFGHVAPPFSFDCQQIRLILMADAFLGAERTRPTGISVRYRGLRRGIWMTPVFNDRGL</sequence>
<comment type="caution">
    <text evidence="1">The sequence shown here is derived from an EMBL/GenBank/DDBJ whole genome shotgun (WGS) entry which is preliminary data.</text>
</comment>
<reference evidence="1 2" key="1">
    <citation type="journal article" date="2013" name="Mar. Genomics">
        <title>Expression of sulfatases in Rhodopirellula baltica and the diversity of sulfatases in the genus Rhodopirellula.</title>
        <authorList>
            <person name="Wegner C.E."/>
            <person name="Richter-Heitmann T."/>
            <person name="Klindworth A."/>
            <person name="Klockow C."/>
            <person name="Richter M."/>
            <person name="Achstetter T."/>
            <person name="Glockner F.O."/>
            <person name="Harder J."/>
        </authorList>
    </citation>
    <scope>NUCLEOTIDE SEQUENCE [LARGE SCALE GENOMIC DNA]</scope>
    <source>
        <strain evidence="1 2">SH28</strain>
    </source>
</reference>
<evidence type="ECO:0000313" key="1">
    <source>
        <dbReference type="EMBL" id="EKK04660.1"/>
    </source>
</evidence>
<dbReference type="EMBL" id="AMCW01000001">
    <property type="protein sequence ID" value="EKK04660.1"/>
    <property type="molecule type" value="Genomic_DNA"/>
</dbReference>
<accession>K5CKQ2</accession>
<proteinExistence type="predicted"/>
<dbReference type="PATRIC" id="fig|993517.3.peg.13"/>
<dbReference type="AlphaFoldDB" id="K5CKQ2"/>
<gene>
    <name evidence="1" type="ORF">RBSH_00010</name>
</gene>
<organism evidence="1 2">
    <name type="scientific">Rhodopirellula baltica SH28</name>
    <dbReference type="NCBI Taxonomy" id="993517"/>
    <lineage>
        <taxon>Bacteria</taxon>
        <taxon>Pseudomonadati</taxon>
        <taxon>Planctomycetota</taxon>
        <taxon>Planctomycetia</taxon>
        <taxon>Pirellulales</taxon>
        <taxon>Pirellulaceae</taxon>
        <taxon>Rhodopirellula</taxon>
    </lineage>
</organism>
<dbReference type="Proteomes" id="UP000007993">
    <property type="component" value="Unassembled WGS sequence"/>
</dbReference>
<protein>
    <submittedName>
        <fullName evidence="1">Uncharacterized protein</fullName>
    </submittedName>
</protein>